<dbReference type="STRING" id="926561.GCA_000379025_02463"/>
<dbReference type="PROSITE" id="PS51782">
    <property type="entry name" value="LYSM"/>
    <property type="match status" value="2"/>
</dbReference>
<dbReference type="Pfam" id="PF01471">
    <property type="entry name" value="PG_binding_1"/>
    <property type="match status" value="1"/>
</dbReference>
<dbReference type="InterPro" id="IPR058193">
    <property type="entry name" value="VanY/YodJ_core_dom"/>
</dbReference>
<dbReference type="InterPro" id="IPR036779">
    <property type="entry name" value="LysM_dom_sf"/>
</dbReference>
<dbReference type="AlphaFoldDB" id="A0A4R8GLB5"/>
<dbReference type="Gene3D" id="3.10.350.10">
    <property type="entry name" value="LysM domain"/>
    <property type="match status" value="2"/>
</dbReference>
<dbReference type="EMBL" id="SOEG01000041">
    <property type="protein sequence ID" value="TDX46446.1"/>
    <property type="molecule type" value="Genomic_DNA"/>
</dbReference>
<dbReference type="SUPFAM" id="SSF47090">
    <property type="entry name" value="PGBD-like"/>
    <property type="match status" value="1"/>
</dbReference>
<dbReference type="Gene3D" id="1.10.101.10">
    <property type="entry name" value="PGBD-like superfamily/PGBD"/>
    <property type="match status" value="1"/>
</dbReference>
<evidence type="ECO:0000313" key="3">
    <source>
        <dbReference type="Proteomes" id="UP000295832"/>
    </source>
</evidence>
<dbReference type="InterPro" id="IPR036366">
    <property type="entry name" value="PGBDSf"/>
</dbReference>
<evidence type="ECO:0000313" key="2">
    <source>
        <dbReference type="EMBL" id="TDX46446.1"/>
    </source>
</evidence>
<name>A0A4R8GLB5_9FIRM</name>
<feature type="domain" description="LysM" evidence="1">
    <location>
        <begin position="99"/>
        <end position="142"/>
    </location>
</feature>
<dbReference type="PANTHER" id="PTHR34385">
    <property type="entry name" value="D-ALANYL-D-ALANINE CARBOXYPEPTIDASE"/>
    <property type="match status" value="1"/>
</dbReference>
<dbReference type="InterPro" id="IPR002477">
    <property type="entry name" value="Peptidoglycan-bd-like"/>
</dbReference>
<dbReference type="Pfam" id="PF01476">
    <property type="entry name" value="LysM"/>
    <property type="match status" value="2"/>
</dbReference>
<keyword evidence="3" id="KW-1185">Reference proteome</keyword>
<reference evidence="2 3" key="1">
    <citation type="submission" date="2019-03" db="EMBL/GenBank/DDBJ databases">
        <title>Subsurface microbial communities from deep shales in Ohio and West Virginia, USA.</title>
        <authorList>
            <person name="Wrighton K."/>
        </authorList>
    </citation>
    <scope>NUCLEOTIDE SEQUENCE [LARGE SCALE GENOMIC DNA]</scope>
    <source>
        <strain evidence="2 3">MSL 6dP</strain>
    </source>
</reference>
<evidence type="ECO:0000259" key="1">
    <source>
        <dbReference type="PROSITE" id="PS51782"/>
    </source>
</evidence>
<dbReference type="SUPFAM" id="SSF55166">
    <property type="entry name" value="Hedgehog/DD-peptidase"/>
    <property type="match status" value="1"/>
</dbReference>
<keyword evidence="2" id="KW-0645">Protease</keyword>
<comment type="caution">
    <text evidence="2">The sequence shown here is derived from an EMBL/GenBank/DDBJ whole genome shotgun (WGS) entry which is preliminary data.</text>
</comment>
<organism evidence="2 3">
    <name type="scientific">Orenia marismortui</name>
    <dbReference type="NCBI Taxonomy" id="46469"/>
    <lineage>
        <taxon>Bacteria</taxon>
        <taxon>Bacillati</taxon>
        <taxon>Bacillota</taxon>
        <taxon>Clostridia</taxon>
        <taxon>Halanaerobiales</taxon>
        <taxon>Halobacteroidaceae</taxon>
        <taxon>Orenia</taxon>
    </lineage>
</organism>
<proteinExistence type="predicted"/>
<gene>
    <name evidence="2" type="ORF">C7959_1415</name>
</gene>
<feature type="domain" description="LysM" evidence="1">
    <location>
        <begin position="148"/>
        <end position="191"/>
    </location>
</feature>
<dbReference type="GO" id="GO:0006508">
    <property type="term" value="P:proteolysis"/>
    <property type="evidence" value="ECO:0007669"/>
    <property type="project" value="InterPro"/>
</dbReference>
<sequence length="470" mass="53182">MDYFNGHKIIKVEGEYTVVLYLDQELNEFAEDFEDITSQEKKSLENRIKEYIHTKLPDLKVKTVNIMLGSLLVASLPFANINLANAVENNQVEMKSLFNTYTVKPGDTLYNIAKKFETTVVKLKSLNNLNKDIIYVGQNLVVPQKRASSYIVQAGDTLYNIAIEHNLTVEQLKLLNNLEDDLIYIGQELYIPDKAKTEIMNALPDETFSFGEQGEGILKIQQGLNSLGYSIIEDGIYGATTKKVILDFQSQYEELIEDGVYGSKTRYYLQQAILTDHIIVSDPSDLLVVVNKNNSLPSDYIPKNLVVPDVPFPFKEFHQKKLMREDAAKALETLFRQAKKDGIELYATSGYRSYNRQKAIFTSKAMSQGLENANKFSAKPGESEHQTGLAMDVTSSKVNFSLTQYFGDTKEGKWLKGNAHKFGFIIRYPQGKEGVTGYEYEPWHLRYVGGGLSEEIAYNNSTLEEYLGMA</sequence>
<dbReference type="Pfam" id="PF02557">
    <property type="entry name" value="VanY"/>
    <property type="match status" value="1"/>
</dbReference>
<accession>A0A4R8GLB5</accession>
<dbReference type="InterPro" id="IPR036365">
    <property type="entry name" value="PGBD-like_sf"/>
</dbReference>
<dbReference type="RefSeq" id="WP_134118732.1">
    <property type="nucleotide sequence ID" value="NZ_SOEG01000041.1"/>
</dbReference>
<dbReference type="Gene3D" id="3.30.1380.10">
    <property type="match status" value="1"/>
</dbReference>
<dbReference type="InterPro" id="IPR009045">
    <property type="entry name" value="Zn_M74/Hedgehog-like"/>
</dbReference>
<dbReference type="SMART" id="SM00257">
    <property type="entry name" value="LysM"/>
    <property type="match status" value="2"/>
</dbReference>
<dbReference type="InterPro" id="IPR052179">
    <property type="entry name" value="DD-CPase-like"/>
</dbReference>
<dbReference type="GO" id="GO:0004180">
    <property type="term" value="F:carboxypeptidase activity"/>
    <property type="evidence" value="ECO:0007669"/>
    <property type="project" value="UniProtKB-KW"/>
</dbReference>
<dbReference type="InterPro" id="IPR003709">
    <property type="entry name" value="VanY-like_core_dom"/>
</dbReference>
<keyword evidence="2" id="KW-0121">Carboxypeptidase</keyword>
<dbReference type="CDD" id="cd00118">
    <property type="entry name" value="LysM"/>
    <property type="match status" value="2"/>
</dbReference>
<dbReference type="InterPro" id="IPR018392">
    <property type="entry name" value="LysM"/>
</dbReference>
<dbReference type="SUPFAM" id="SSF54106">
    <property type="entry name" value="LysM domain"/>
    <property type="match status" value="2"/>
</dbReference>
<dbReference type="Proteomes" id="UP000295832">
    <property type="component" value="Unassembled WGS sequence"/>
</dbReference>
<dbReference type="PANTHER" id="PTHR34385:SF1">
    <property type="entry name" value="PEPTIDOGLYCAN L-ALANYL-D-GLUTAMATE ENDOPEPTIDASE CWLK"/>
    <property type="match status" value="1"/>
</dbReference>
<keyword evidence="2" id="KW-0378">Hydrolase</keyword>
<dbReference type="CDD" id="cd14852">
    <property type="entry name" value="LD-carboxypeptidase"/>
    <property type="match status" value="1"/>
</dbReference>
<protein>
    <submittedName>
        <fullName evidence="2">LAS superfamily LD-carboxypeptidase LdcB</fullName>
    </submittedName>
</protein>